<gene>
    <name evidence="2" type="ORF">PXH66_04805</name>
</gene>
<name>A0AAF0I3J0_9BACT</name>
<dbReference type="Proteomes" id="UP001218638">
    <property type="component" value="Chromosome"/>
</dbReference>
<feature type="region of interest" description="Disordered" evidence="1">
    <location>
        <begin position="158"/>
        <end position="189"/>
    </location>
</feature>
<dbReference type="EMBL" id="CP119075">
    <property type="protein sequence ID" value="WED66164.1"/>
    <property type="molecule type" value="Genomic_DNA"/>
</dbReference>
<dbReference type="AlphaFoldDB" id="A0AAF0I3J0"/>
<dbReference type="InterPro" id="IPR037257">
    <property type="entry name" value="T2SS_E_N_sf"/>
</dbReference>
<accession>A0AAF0I3J0</accession>
<evidence type="ECO:0000256" key="1">
    <source>
        <dbReference type="SAM" id="MobiDB-lite"/>
    </source>
</evidence>
<protein>
    <recommendedName>
        <fullName evidence="4">Type II secretion system protein GspE N-terminal domain-containing protein</fullName>
    </recommendedName>
</protein>
<dbReference type="SUPFAM" id="SSF160246">
    <property type="entry name" value="EspE N-terminal domain-like"/>
    <property type="match status" value="1"/>
</dbReference>
<proteinExistence type="predicted"/>
<organism evidence="2 3">
    <name type="scientific">Synoicihabitans lomoniglobus</name>
    <dbReference type="NCBI Taxonomy" id="2909285"/>
    <lineage>
        <taxon>Bacteria</taxon>
        <taxon>Pseudomonadati</taxon>
        <taxon>Verrucomicrobiota</taxon>
        <taxon>Opitutia</taxon>
        <taxon>Opitutales</taxon>
        <taxon>Opitutaceae</taxon>
        <taxon>Synoicihabitans</taxon>
    </lineage>
</organism>
<keyword evidence="3" id="KW-1185">Reference proteome</keyword>
<dbReference type="RefSeq" id="WP_330932246.1">
    <property type="nucleotide sequence ID" value="NZ_CP119075.1"/>
</dbReference>
<evidence type="ECO:0000313" key="2">
    <source>
        <dbReference type="EMBL" id="WED66164.1"/>
    </source>
</evidence>
<sequence>MKPATRSLLMRANRLLGAQLVEYNLIKIDDLEAANEKLLELINTAPVRQRSVLAILAYDLKSVREEEVLMHQRESDGIGIVDLRHYDVNEELKNALDTEPCWATWSVPFDVEEDMTFIATAYYLSPAVRKYWEDQYNGKVIWYGTTMEGLADYLEAAESEAEAKKPAPPKPVSPPIDDVAPIANPEKKD</sequence>
<evidence type="ECO:0000313" key="3">
    <source>
        <dbReference type="Proteomes" id="UP001218638"/>
    </source>
</evidence>
<evidence type="ECO:0008006" key="4">
    <source>
        <dbReference type="Google" id="ProtNLM"/>
    </source>
</evidence>
<reference evidence="2" key="1">
    <citation type="submission" date="2023-03" db="EMBL/GenBank/DDBJ databases">
        <title>Lomoglobus Profundus gen. nov., sp. nov., a novel member of the phylum Verrucomicrobia, isolated from deep-marine sediment of South China Sea.</title>
        <authorList>
            <person name="Ahmad T."/>
            <person name="Ishaq S.E."/>
            <person name="Wang F."/>
        </authorList>
    </citation>
    <scope>NUCLEOTIDE SEQUENCE</scope>
    <source>
        <strain evidence="2">LMO-M01</strain>
    </source>
</reference>
<dbReference type="KEGG" id="slom:PXH66_04805"/>